<protein>
    <recommendedName>
        <fullName evidence="4">DUF3592 domain-containing protein</fullName>
    </recommendedName>
</protein>
<feature type="transmembrane region" description="Helical" evidence="1">
    <location>
        <begin position="29"/>
        <end position="47"/>
    </location>
</feature>
<feature type="transmembrane region" description="Helical" evidence="1">
    <location>
        <begin position="77"/>
        <end position="97"/>
    </location>
</feature>
<dbReference type="Proteomes" id="UP000632339">
    <property type="component" value="Unassembled WGS sequence"/>
</dbReference>
<keyword evidence="1" id="KW-0472">Membrane</keyword>
<dbReference type="RefSeq" id="WP_019944173.1">
    <property type="nucleotide sequence ID" value="NZ_BMLI01000001.1"/>
</dbReference>
<name>A0ABQ2HN58_9BACT</name>
<keyword evidence="1" id="KW-0812">Transmembrane</keyword>
<keyword evidence="3" id="KW-1185">Reference proteome</keyword>
<reference evidence="3" key="1">
    <citation type="journal article" date="2019" name="Int. J. Syst. Evol. Microbiol.">
        <title>The Global Catalogue of Microorganisms (GCM) 10K type strain sequencing project: providing services to taxonomists for standard genome sequencing and annotation.</title>
        <authorList>
            <consortium name="The Broad Institute Genomics Platform"/>
            <consortium name="The Broad Institute Genome Sequencing Center for Infectious Disease"/>
            <person name="Wu L."/>
            <person name="Ma J."/>
        </authorList>
    </citation>
    <scope>NUCLEOTIDE SEQUENCE [LARGE SCALE GENOMIC DNA]</scope>
    <source>
        <strain evidence="3">CGMCC 1.6375</strain>
    </source>
</reference>
<dbReference type="EMBL" id="BMLI01000001">
    <property type="protein sequence ID" value="GGM86708.1"/>
    <property type="molecule type" value="Genomic_DNA"/>
</dbReference>
<gene>
    <name evidence="2" type="ORF">GCM10010967_18840</name>
</gene>
<accession>A0ABQ2HN58</accession>
<keyword evidence="1" id="KW-1133">Transmembrane helix</keyword>
<proteinExistence type="predicted"/>
<evidence type="ECO:0008006" key="4">
    <source>
        <dbReference type="Google" id="ProtNLM"/>
    </source>
</evidence>
<comment type="caution">
    <text evidence="2">The sequence shown here is derived from an EMBL/GenBank/DDBJ whole genome shotgun (WGS) entry which is preliminary data.</text>
</comment>
<sequence length="192" mass="22263">MLQHYTLNEFYADRLSHRLALAKKWWDRILFFAFAAVFIAAWVGLFFRKEQTGALMDQYGGLFTQWIFEEPYSQQRMIGIFGLVFLTNVAPVLVFFVRKNWIFPKASMNLRGYATVQSKKEIKLPRSRGATKTPKTFYVYVSHPVSGKIVPVEIHEGWYNTLNTGSQVPVFYHPGTDNVLYLVNNQHSIISN</sequence>
<organism evidence="2 3">
    <name type="scientific">Dyadobacter beijingensis</name>
    <dbReference type="NCBI Taxonomy" id="365489"/>
    <lineage>
        <taxon>Bacteria</taxon>
        <taxon>Pseudomonadati</taxon>
        <taxon>Bacteroidota</taxon>
        <taxon>Cytophagia</taxon>
        <taxon>Cytophagales</taxon>
        <taxon>Spirosomataceae</taxon>
        <taxon>Dyadobacter</taxon>
    </lineage>
</organism>
<evidence type="ECO:0000256" key="1">
    <source>
        <dbReference type="SAM" id="Phobius"/>
    </source>
</evidence>
<evidence type="ECO:0000313" key="2">
    <source>
        <dbReference type="EMBL" id="GGM86708.1"/>
    </source>
</evidence>
<evidence type="ECO:0000313" key="3">
    <source>
        <dbReference type="Proteomes" id="UP000632339"/>
    </source>
</evidence>